<evidence type="ECO:0000313" key="3">
    <source>
        <dbReference type="Proteomes" id="UP000558192"/>
    </source>
</evidence>
<dbReference type="InterPro" id="IPR002725">
    <property type="entry name" value="YgjP-like_metallopeptidase"/>
</dbReference>
<protein>
    <recommendedName>
        <fullName evidence="1">YgjP-like metallopeptidase domain-containing protein</fullName>
    </recommendedName>
</protein>
<organism evidence="2 3">
    <name type="scientific">Sphingomonas kaistensis</name>
    <dbReference type="NCBI Taxonomy" id="298708"/>
    <lineage>
        <taxon>Bacteria</taxon>
        <taxon>Pseudomonadati</taxon>
        <taxon>Pseudomonadota</taxon>
        <taxon>Alphaproteobacteria</taxon>
        <taxon>Sphingomonadales</taxon>
        <taxon>Sphingomonadaceae</taxon>
        <taxon>Sphingomonas</taxon>
    </lineage>
</organism>
<dbReference type="PANTHER" id="PTHR30399:SF1">
    <property type="entry name" value="UTP PYROPHOSPHATASE"/>
    <property type="match status" value="1"/>
</dbReference>
<evidence type="ECO:0000259" key="1">
    <source>
        <dbReference type="Pfam" id="PF01863"/>
    </source>
</evidence>
<dbReference type="Gene3D" id="3.30.2010.10">
    <property type="entry name" value="Metalloproteases ('zincins'), catalytic domain"/>
    <property type="match status" value="1"/>
</dbReference>
<proteinExistence type="predicted"/>
<feature type="domain" description="YgjP-like metallopeptidase" evidence="1">
    <location>
        <begin position="21"/>
        <end position="208"/>
    </location>
</feature>
<dbReference type="Proteomes" id="UP000558192">
    <property type="component" value="Unassembled WGS sequence"/>
</dbReference>
<dbReference type="Pfam" id="PF01863">
    <property type="entry name" value="YgjP-like"/>
    <property type="match status" value="1"/>
</dbReference>
<dbReference type="RefSeq" id="WP_342448434.1">
    <property type="nucleotide sequence ID" value="NZ_JAATJC010000001.1"/>
</dbReference>
<accession>A0A7X6BEZ9</accession>
<dbReference type="PANTHER" id="PTHR30399">
    <property type="entry name" value="UNCHARACTERIZED PROTEIN YGJP"/>
    <property type="match status" value="1"/>
</dbReference>
<sequence>MISEDPRLPMPLRMMRLRRSRRLRLRVDHEAGVLKLTMPWRHSTKSALDWVAGQRPWIDRQLAAAPAGLPLHDGALIPVEGVERTIVHQPGARRGVQLVGERLLVGGPAETVSGAVERWLRALARERLSDATAGIAAEAGVSVRSVSVGDPVSRWGSCSSSGAIRFSWRLVLAPPEVLRFVVAHEVAHRLHMDHSPAFKAAEERLYGGPVAGARSELRRLGPSLRAVGRG</sequence>
<dbReference type="EMBL" id="JAATJC010000001">
    <property type="protein sequence ID" value="NJC04839.1"/>
    <property type="molecule type" value="Genomic_DNA"/>
</dbReference>
<gene>
    <name evidence="2" type="ORF">GGQ97_000632</name>
</gene>
<dbReference type="CDD" id="cd07344">
    <property type="entry name" value="M48_yhfN_like"/>
    <property type="match status" value="1"/>
</dbReference>
<dbReference type="AlphaFoldDB" id="A0A7X6BEZ9"/>
<name>A0A7X6BEZ9_9SPHN</name>
<dbReference type="InterPro" id="IPR053136">
    <property type="entry name" value="UTP_pyrophosphatase-like"/>
</dbReference>
<comment type="caution">
    <text evidence="2">The sequence shown here is derived from an EMBL/GenBank/DDBJ whole genome shotgun (WGS) entry which is preliminary data.</text>
</comment>
<evidence type="ECO:0000313" key="2">
    <source>
        <dbReference type="EMBL" id="NJC04839.1"/>
    </source>
</evidence>
<reference evidence="2 3" key="1">
    <citation type="submission" date="2020-03" db="EMBL/GenBank/DDBJ databases">
        <title>Genomic Encyclopedia of Type Strains, Phase IV (KMG-IV): sequencing the most valuable type-strain genomes for metagenomic binning, comparative biology and taxonomic classification.</title>
        <authorList>
            <person name="Goeker M."/>
        </authorList>
    </citation>
    <scope>NUCLEOTIDE SEQUENCE [LARGE SCALE GENOMIC DNA]</scope>
    <source>
        <strain evidence="2 3">DSM 16846</strain>
    </source>
</reference>
<keyword evidence="3" id="KW-1185">Reference proteome</keyword>